<keyword evidence="2" id="KW-1185">Reference proteome</keyword>
<sequence length="314" mass="36054">MPKGSVRGVLWDANDEFNPAEACGWDFEKIIAFGQSVYDSPEKFGIGITDGPDDIAFKNYLNHSWPVVKKTLEWRWVFCAGDPAKGSPGWMFVGWDKIQLPVCTVYDFYAWLLSIAIVPRAAANSRNFYLPLLVCFGNWCFKIAENTSGLWMHSPFMVSIVRYHSLVEPIVPRAFLGVTMPDSKAFEEDRDRTQYVHAMRQNDIYRYTSLVPNPRNPDNNQPFGRCAETFFWMFAKNPSVCNLEKSVYGVALQIREGEYSLIPVDEYQMGRELNALRDPCRKSCQYLAAQVKSSWAGDGWRESFDINLAIDRQW</sequence>
<gene>
    <name evidence="1 3" type="ORF">P152DRAFT_461454</name>
</gene>
<reference evidence="1 3" key="1">
    <citation type="submission" date="2020-01" db="EMBL/GenBank/DDBJ databases">
        <authorList>
            <consortium name="DOE Joint Genome Institute"/>
            <person name="Haridas S."/>
            <person name="Albert R."/>
            <person name="Binder M."/>
            <person name="Bloem J."/>
            <person name="Labutti K."/>
            <person name="Salamov A."/>
            <person name="Andreopoulos B."/>
            <person name="Baker S.E."/>
            <person name="Barry K."/>
            <person name="Bills G."/>
            <person name="Bluhm B.H."/>
            <person name="Cannon C."/>
            <person name="Castanera R."/>
            <person name="Culley D.E."/>
            <person name="Daum C."/>
            <person name="Ezra D."/>
            <person name="Gonzalez J.B."/>
            <person name="Henrissat B."/>
            <person name="Kuo A."/>
            <person name="Liang C."/>
            <person name="Lipzen A."/>
            <person name="Lutzoni F."/>
            <person name="Magnuson J."/>
            <person name="Mondo S."/>
            <person name="Nolan M."/>
            <person name="Ohm R."/>
            <person name="Pangilinan J."/>
            <person name="Park H.-J."/>
            <person name="Ramirez L."/>
            <person name="Alfaro M."/>
            <person name="Sun H."/>
            <person name="Tritt A."/>
            <person name="Yoshinaga Y."/>
            <person name="Zwiers L.-H."/>
            <person name="Turgeon B.G."/>
            <person name="Goodwin S.B."/>
            <person name="Spatafora J.W."/>
            <person name="Crous P.W."/>
            <person name="Grigoriev I.V."/>
        </authorList>
    </citation>
    <scope>NUCLEOTIDE SEQUENCE</scope>
    <source>
        <strain evidence="1 3">CBS 781.70</strain>
    </source>
</reference>
<evidence type="ECO:0000313" key="3">
    <source>
        <dbReference type="RefSeq" id="XP_033531138.1"/>
    </source>
</evidence>
<organism evidence="1">
    <name type="scientific">Eremomyces bilateralis CBS 781.70</name>
    <dbReference type="NCBI Taxonomy" id="1392243"/>
    <lineage>
        <taxon>Eukaryota</taxon>
        <taxon>Fungi</taxon>
        <taxon>Dikarya</taxon>
        <taxon>Ascomycota</taxon>
        <taxon>Pezizomycotina</taxon>
        <taxon>Dothideomycetes</taxon>
        <taxon>Dothideomycetes incertae sedis</taxon>
        <taxon>Eremomycetales</taxon>
        <taxon>Eremomycetaceae</taxon>
        <taxon>Eremomyces</taxon>
    </lineage>
</organism>
<dbReference type="Proteomes" id="UP000504638">
    <property type="component" value="Unplaced"/>
</dbReference>
<dbReference type="GeneID" id="54420700"/>
<name>A0A6G1FUM3_9PEZI</name>
<dbReference type="EMBL" id="ML975172">
    <property type="protein sequence ID" value="KAF1809507.1"/>
    <property type="molecule type" value="Genomic_DNA"/>
</dbReference>
<reference evidence="3" key="3">
    <citation type="submission" date="2025-04" db="UniProtKB">
        <authorList>
            <consortium name="RefSeq"/>
        </authorList>
    </citation>
    <scope>IDENTIFICATION</scope>
    <source>
        <strain evidence="3">CBS 781.70</strain>
    </source>
</reference>
<dbReference type="RefSeq" id="XP_033531138.1">
    <property type="nucleotide sequence ID" value="XM_033680130.1"/>
</dbReference>
<accession>A0A6G1FUM3</accession>
<dbReference type="AlphaFoldDB" id="A0A6G1FUM3"/>
<dbReference type="OrthoDB" id="5350472at2759"/>
<protein>
    <submittedName>
        <fullName evidence="1 3">Uncharacterized protein</fullName>
    </submittedName>
</protein>
<reference evidence="3" key="2">
    <citation type="submission" date="2020-04" db="EMBL/GenBank/DDBJ databases">
        <authorList>
            <consortium name="NCBI Genome Project"/>
        </authorList>
    </citation>
    <scope>NUCLEOTIDE SEQUENCE</scope>
    <source>
        <strain evidence="3">CBS 781.70</strain>
    </source>
</reference>
<evidence type="ECO:0000313" key="1">
    <source>
        <dbReference type="EMBL" id="KAF1809507.1"/>
    </source>
</evidence>
<evidence type="ECO:0000313" key="2">
    <source>
        <dbReference type="Proteomes" id="UP000504638"/>
    </source>
</evidence>
<proteinExistence type="predicted"/>